<organism evidence="1 2">
    <name type="scientific">Leersia perrieri</name>
    <dbReference type="NCBI Taxonomy" id="77586"/>
    <lineage>
        <taxon>Eukaryota</taxon>
        <taxon>Viridiplantae</taxon>
        <taxon>Streptophyta</taxon>
        <taxon>Embryophyta</taxon>
        <taxon>Tracheophyta</taxon>
        <taxon>Spermatophyta</taxon>
        <taxon>Magnoliopsida</taxon>
        <taxon>Liliopsida</taxon>
        <taxon>Poales</taxon>
        <taxon>Poaceae</taxon>
        <taxon>BOP clade</taxon>
        <taxon>Oryzoideae</taxon>
        <taxon>Oryzeae</taxon>
        <taxon>Oryzinae</taxon>
        <taxon>Leersia</taxon>
    </lineage>
</organism>
<dbReference type="PANTHER" id="PTHR46666:SF2">
    <property type="entry name" value="60S RIBOSOMAL L18A-LIKE PROTEIN"/>
    <property type="match status" value="1"/>
</dbReference>
<dbReference type="PANTHER" id="PTHR46666">
    <property type="entry name" value="60S RIBOSOMAL L18A-LIKE PROTEIN"/>
    <property type="match status" value="1"/>
</dbReference>
<dbReference type="HOGENOM" id="CLU_1580783_0_0_1"/>
<sequence>MPTRLNGRTGSSQFARRLPLPLLAPISSIAVARRVGQEERRPAASAASSIAVAAGSDQFCHCQGCLGKYTLLQDEENPRLAMFERRLPCFGCGIGWSSFLVPVDLRLFTAANTTIKTPESALVLLHQRLRLVFLFTISPEHNSTLLVYNNYLKLESICGEQNYFLKRSP</sequence>
<reference evidence="1" key="3">
    <citation type="submission" date="2015-04" db="UniProtKB">
        <authorList>
            <consortium name="EnsemblPlants"/>
        </authorList>
    </citation>
    <scope>IDENTIFICATION</scope>
</reference>
<dbReference type="AlphaFoldDB" id="A0A0D9UXL4"/>
<evidence type="ECO:0000313" key="1">
    <source>
        <dbReference type="EnsemblPlants" id="LPERR01G05080.1"/>
    </source>
</evidence>
<dbReference type="Proteomes" id="UP000032180">
    <property type="component" value="Chromosome 1"/>
</dbReference>
<reference evidence="2" key="2">
    <citation type="submission" date="2013-12" db="EMBL/GenBank/DDBJ databases">
        <authorList>
            <person name="Yu Y."/>
            <person name="Lee S."/>
            <person name="de Baynast K."/>
            <person name="Wissotski M."/>
            <person name="Liu L."/>
            <person name="Talag J."/>
            <person name="Goicoechea J."/>
            <person name="Angelova A."/>
            <person name="Jetty R."/>
            <person name="Kudrna D."/>
            <person name="Golser W."/>
            <person name="Rivera L."/>
            <person name="Zhang J."/>
            <person name="Wing R."/>
        </authorList>
    </citation>
    <scope>NUCLEOTIDE SEQUENCE</scope>
</reference>
<evidence type="ECO:0000313" key="2">
    <source>
        <dbReference type="Proteomes" id="UP000032180"/>
    </source>
</evidence>
<dbReference type="Gramene" id="LPERR01G05080.1">
    <property type="protein sequence ID" value="LPERR01G05080.1"/>
    <property type="gene ID" value="LPERR01G05080"/>
</dbReference>
<keyword evidence="2" id="KW-1185">Reference proteome</keyword>
<reference evidence="1 2" key="1">
    <citation type="submission" date="2012-08" db="EMBL/GenBank/DDBJ databases">
        <title>Oryza genome evolution.</title>
        <authorList>
            <person name="Wing R.A."/>
        </authorList>
    </citation>
    <scope>NUCLEOTIDE SEQUENCE</scope>
</reference>
<protein>
    <submittedName>
        <fullName evidence="1">Uncharacterized protein</fullName>
    </submittedName>
</protein>
<accession>A0A0D9UXL4</accession>
<dbReference type="EnsemblPlants" id="LPERR01G05080.1">
    <property type="protein sequence ID" value="LPERR01G05080.1"/>
    <property type="gene ID" value="LPERR01G05080"/>
</dbReference>
<name>A0A0D9UXL4_9ORYZ</name>
<proteinExistence type="predicted"/>